<organism evidence="2 3">
    <name type="scientific">Hymenobacter defluvii</name>
    <dbReference type="NCBI Taxonomy" id="2054411"/>
    <lineage>
        <taxon>Bacteria</taxon>
        <taxon>Pseudomonadati</taxon>
        <taxon>Bacteroidota</taxon>
        <taxon>Cytophagia</taxon>
        <taxon>Cytophagales</taxon>
        <taxon>Hymenobacteraceae</taxon>
        <taxon>Hymenobacter</taxon>
    </lineage>
</organism>
<reference evidence="2 3" key="1">
    <citation type="submission" date="2021-03" db="EMBL/GenBank/DDBJ databases">
        <authorList>
            <person name="Kim M.K."/>
        </authorList>
    </citation>
    <scope>NUCLEOTIDE SEQUENCE [LARGE SCALE GENOMIC DNA]</scope>
    <source>
        <strain evidence="2 3">BT507</strain>
    </source>
</reference>
<dbReference type="EMBL" id="JAGETX010000020">
    <property type="protein sequence ID" value="MBO3272924.1"/>
    <property type="molecule type" value="Genomic_DNA"/>
</dbReference>
<accession>A0ABS3TJZ6</accession>
<evidence type="ECO:0000313" key="2">
    <source>
        <dbReference type="EMBL" id="MBO3272924.1"/>
    </source>
</evidence>
<dbReference type="Proteomes" id="UP000670527">
    <property type="component" value="Unassembled WGS sequence"/>
</dbReference>
<dbReference type="RefSeq" id="WP_208309097.1">
    <property type="nucleotide sequence ID" value="NZ_JAGETX010000020.1"/>
</dbReference>
<name>A0ABS3TJZ6_9BACT</name>
<keyword evidence="3" id="KW-1185">Reference proteome</keyword>
<comment type="caution">
    <text evidence="2">The sequence shown here is derived from an EMBL/GenBank/DDBJ whole genome shotgun (WGS) entry which is preliminary data.</text>
</comment>
<proteinExistence type="predicted"/>
<feature type="region of interest" description="Disordered" evidence="1">
    <location>
        <begin position="34"/>
        <end position="55"/>
    </location>
</feature>
<feature type="compositionally biased region" description="Pro residues" evidence="1">
    <location>
        <begin position="37"/>
        <end position="46"/>
    </location>
</feature>
<gene>
    <name evidence="2" type="ORF">J4D97_19905</name>
</gene>
<evidence type="ECO:0000256" key="1">
    <source>
        <dbReference type="SAM" id="MobiDB-lite"/>
    </source>
</evidence>
<evidence type="ECO:0000313" key="3">
    <source>
        <dbReference type="Proteomes" id="UP000670527"/>
    </source>
</evidence>
<sequence>MRKPLSRKNNARNNDSFCCEKVLQAQENSRLLRHPTLPYPTLPYPTLPLSRCQRP</sequence>
<protein>
    <submittedName>
        <fullName evidence="2">Uncharacterized protein</fullName>
    </submittedName>
</protein>